<reference evidence="5" key="1">
    <citation type="journal article" date="2014" name="BMC Genomics">
        <title>Characterizing the developmental transcriptome of the oriental fruit fly, Bactrocera dorsalis (Diptera: Tephritidae) through comparative genomic analysis with Drosophila melanogaster utilizing modENCODE datasets.</title>
        <authorList>
            <person name="Geib S.M."/>
            <person name="Calla B."/>
            <person name="Hall B."/>
            <person name="Hou S."/>
            <person name="Manoukis N.C."/>
        </authorList>
    </citation>
    <scope>NUCLEOTIDE SEQUENCE</scope>
    <source>
        <strain evidence="5">Punador</strain>
    </source>
</reference>
<dbReference type="Pfam" id="PF00177">
    <property type="entry name" value="Ribosomal_S7"/>
    <property type="match status" value="1"/>
</dbReference>
<dbReference type="RefSeq" id="XP_011213990.2">
    <property type="nucleotide sequence ID" value="XM_011215688.2"/>
</dbReference>
<keyword evidence="3" id="KW-0687">Ribonucleoprotein</keyword>
<gene>
    <name evidence="5" type="primary">RT07</name>
</gene>
<dbReference type="GO" id="GO:1990904">
    <property type="term" value="C:ribonucleoprotein complex"/>
    <property type="evidence" value="ECO:0007669"/>
    <property type="project" value="UniProtKB-KW"/>
</dbReference>
<name>A0A034WJU4_BACDO</name>
<accession>A0A034WJU4</accession>
<keyword evidence="2 5" id="KW-0689">Ribosomal protein</keyword>
<dbReference type="EMBL" id="GAKP01004904">
    <property type="protein sequence ID" value="JAC54048.1"/>
    <property type="molecule type" value="Transcribed_RNA"/>
</dbReference>
<proteinExistence type="inferred from homology"/>
<dbReference type="CDD" id="cd14870">
    <property type="entry name" value="uS7_Mitochondria_Mammalian"/>
    <property type="match status" value="1"/>
</dbReference>
<dbReference type="InterPro" id="IPR036823">
    <property type="entry name" value="Ribosomal_uS7_dom_sf"/>
</dbReference>
<dbReference type="PIRSF" id="PIRSF002122">
    <property type="entry name" value="RPS7p_RPS7a_RPS5e_RPS7o"/>
    <property type="match status" value="1"/>
</dbReference>
<dbReference type="GO" id="GO:0006412">
    <property type="term" value="P:translation"/>
    <property type="evidence" value="ECO:0007669"/>
    <property type="project" value="InterPro"/>
</dbReference>
<dbReference type="OrthoDB" id="9972728at2759"/>
<evidence type="ECO:0000256" key="1">
    <source>
        <dbReference type="ARBA" id="ARBA00007151"/>
    </source>
</evidence>
<dbReference type="Gene3D" id="1.10.455.10">
    <property type="entry name" value="Ribosomal protein S7 domain"/>
    <property type="match status" value="1"/>
</dbReference>
<organism evidence="5">
    <name type="scientific">Bactrocera dorsalis</name>
    <name type="common">Oriental fruit fly</name>
    <name type="synonym">Dacus dorsalis</name>
    <dbReference type="NCBI Taxonomy" id="27457"/>
    <lineage>
        <taxon>Eukaryota</taxon>
        <taxon>Metazoa</taxon>
        <taxon>Ecdysozoa</taxon>
        <taxon>Arthropoda</taxon>
        <taxon>Hexapoda</taxon>
        <taxon>Insecta</taxon>
        <taxon>Pterygota</taxon>
        <taxon>Neoptera</taxon>
        <taxon>Endopterygota</taxon>
        <taxon>Diptera</taxon>
        <taxon>Brachycera</taxon>
        <taxon>Muscomorpha</taxon>
        <taxon>Tephritoidea</taxon>
        <taxon>Tephritidae</taxon>
        <taxon>Bactrocera</taxon>
        <taxon>Bactrocera</taxon>
    </lineage>
</organism>
<dbReference type="PANTHER" id="PTHR11205">
    <property type="entry name" value="RIBOSOMAL PROTEIN S7"/>
    <property type="match status" value="1"/>
</dbReference>
<evidence type="ECO:0000313" key="5">
    <source>
        <dbReference type="EMBL" id="JAC54048.1"/>
    </source>
</evidence>
<dbReference type="GO" id="GO:0005840">
    <property type="term" value="C:ribosome"/>
    <property type="evidence" value="ECO:0007669"/>
    <property type="project" value="UniProtKB-KW"/>
</dbReference>
<evidence type="ECO:0000256" key="2">
    <source>
        <dbReference type="ARBA" id="ARBA00022980"/>
    </source>
</evidence>
<dbReference type="KEGG" id="bdr:105233574"/>
<sequence>MLRSLCSRLEPHSLVCAFTRGMSAYPPHYIEAIFSKKKQLNLKETDEYIKLSHMPIKAARNDESESIFYNELVNKMVNYITKGGNKKLARELLTKSFECMKRVQIERMNLNPDTKDTIIADPEQLLIKAIENSRPLLQLTAIKRGGVKYQVPIPVTEKRSYFLAMKWILEAAREKERKVHLPEKLAWEVLDAAYNQGRVVKKKNDLHRQCEANRAYAHYRWS</sequence>
<dbReference type="AlphaFoldDB" id="A0A034WJU4"/>
<dbReference type="InterPro" id="IPR000235">
    <property type="entry name" value="Ribosomal_uS7"/>
</dbReference>
<comment type="similarity">
    <text evidence="1">Belongs to the universal ribosomal protein uS7 family.</text>
</comment>
<dbReference type="SUPFAM" id="SSF47973">
    <property type="entry name" value="Ribosomal protein S7"/>
    <property type="match status" value="1"/>
</dbReference>
<evidence type="ECO:0000259" key="4">
    <source>
        <dbReference type="Pfam" id="PF00177"/>
    </source>
</evidence>
<evidence type="ECO:0000256" key="3">
    <source>
        <dbReference type="ARBA" id="ARBA00023274"/>
    </source>
</evidence>
<feature type="domain" description="Small ribosomal subunit protein uS7" evidence="4">
    <location>
        <begin position="63"/>
        <end position="214"/>
    </location>
</feature>
<dbReference type="InterPro" id="IPR023798">
    <property type="entry name" value="Ribosomal_uS7_dom"/>
</dbReference>
<protein>
    <submittedName>
        <fullName evidence="5">28S ribosomal protein S7, mitochondrial</fullName>
    </submittedName>
</protein>